<dbReference type="PRINTS" id="PR00368">
    <property type="entry name" value="FADPNR"/>
</dbReference>
<feature type="domain" description="FAD/NAD(P)-binding" evidence="8">
    <location>
        <begin position="10"/>
        <end position="328"/>
    </location>
</feature>
<comment type="catalytic activity">
    <reaction evidence="7">
        <text>a quinone + NADH + H(+) = a quinol + NAD(+)</text>
        <dbReference type="Rhea" id="RHEA:46160"/>
        <dbReference type="ChEBI" id="CHEBI:15378"/>
        <dbReference type="ChEBI" id="CHEBI:24646"/>
        <dbReference type="ChEBI" id="CHEBI:57540"/>
        <dbReference type="ChEBI" id="CHEBI:57945"/>
        <dbReference type="ChEBI" id="CHEBI:132124"/>
        <dbReference type="EC" id="1.6.5.9"/>
    </reaction>
</comment>
<dbReference type="Pfam" id="PF07992">
    <property type="entry name" value="Pyr_redox_2"/>
    <property type="match status" value="1"/>
</dbReference>
<dbReference type="Proteomes" id="UP000031599">
    <property type="component" value="Unassembled WGS sequence"/>
</dbReference>
<dbReference type="PANTHER" id="PTHR43706:SF47">
    <property type="entry name" value="EXTERNAL NADH-UBIQUINONE OXIDOREDUCTASE 1, MITOCHONDRIAL-RELATED"/>
    <property type="match status" value="1"/>
</dbReference>
<comment type="caution">
    <text evidence="9">The sequence shown here is derived from an EMBL/GenBank/DDBJ whole genome shotgun (WGS) entry which is preliminary data.</text>
</comment>
<dbReference type="PANTHER" id="PTHR43706">
    <property type="entry name" value="NADH DEHYDROGENASE"/>
    <property type="match status" value="1"/>
</dbReference>
<keyword evidence="5" id="KW-0560">Oxidoreductase</keyword>
<dbReference type="InterPro" id="IPR023753">
    <property type="entry name" value="FAD/NAD-binding_dom"/>
</dbReference>
<dbReference type="SUPFAM" id="SSF51905">
    <property type="entry name" value="FAD/NAD(P)-binding domain"/>
    <property type="match status" value="1"/>
</dbReference>
<proteinExistence type="inferred from homology"/>
<evidence type="ECO:0000259" key="8">
    <source>
        <dbReference type="Pfam" id="PF07992"/>
    </source>
</evidence>
<dbReference type="RefSeq" id="WP_052557809.1">
    <property type="nucleotide sequence ID" value="NZ_JMCC02000133.1"/>
</dbReference>
<evidence type="ECO:0000256" key="6">
    <source>
        <dbReference type="ARBA" id="ARBA00023027"/>
    </source>
</evidence>
<sequence>MSSSSAKPKRVVIVGGGFAGLNAAKILGRHGSELEVVVIDRRNHHLFQPLLYQVAMAGLSPADIAAPIRGLLSDYRNTTVIQGEVRRVDTAGKRVLGDFGELAYDYLLLAAGAMHAYFGHEDWEPYAPGLKTVEQATEIRRRVLTAFERAEAHPEHTSERKRLLTFVIVGGGPTGVELAGAIGEMSRTTLAKDFRNIDPKLTRVILIEAGPRIMAAFHEDLASRATRDLESLGVQVWTSSLVTKVDENGVDVGEERIEASTVLWAAGVRAAEFEALDAERDRQNRVHVGADLSLAGHPDVFVAGDLAHALDAEGRPYPGLAPVAMQQGRFVARAILRELAGEQRGSFTYVDKGQMATIGRGRAIVEAGKLRFAGMFAWWTWLLVHIYYLTGFRNRLLVLIQWGWSYLTFARGARLIVAKQWRSYPPPAPLDASAKDPAHESAAE</sequence>
<comment type="similarity">
    <text evidence="1">Belongs to the NADH dehydrogenase family.</text>
</comment>
<evidence type="ECO:0000256" key="1">
    <source>
        <dbReference type="ARBA" id="ARBA00005272"/>
    </source>
</evidence>
<dbReference type="GO" id="GO:0050136">
    <property type="term" value="F:NADH dehydrogenase (quinone) (non-electrogenic) activity"/>
    <property type="evidence" value="ECO:0007669"/>
    <property type="project" value="UniProtKB-EC"/>
</dbReference>
<evidence type="ECO:0000256" key="4">
    <source>
        <dbReference type="ARBA" id="ARBA00022827"/>
    </source>
</evidence>
<protein>
    <recommendedName>
        <fullName evidence="2">NADH:ubiquinone reductase (non-electrogenic)</fullName>
        <ecNumber evidence="2">1.6.5.9</ecNumber>
    </recommendedName>
</protein>
<keyword evidence="4" id="KW-0274">FAD</keyword>
<dbReference type="AlphaFoldDB" id="A0A0C2CRW7"/>
<evidence type="ECO:0000313" key="9">
    <source>
        <dbReference type="EMBL" id="KIG12390.1"/>
    </source>
</evidence>
<name>A0A0C2CRW7_9BACT</name>
<accession>A0A0C2CRW7</accession>
<dbReference type="Gene3D" id="3.50.50.100">
    <property type="match status" value="1"/>
</dbReference>
<organism evidence="9 10">
    <name type="scientific">Enhygromyxa salina</name>
    <dbReference type="NCBI Taxonomy" id="215803"/>
    <lineage>
        <taxon>Bacteria</taxon>
        <taxon>Pseudomonadati</taxon>
        <taxon>Myxococcota</taxon>
        <taxon>Polyangia</taxon>
        <taxon>Nannocystales</taxon>
        <taxon>Nannocystaceae</taxon>
        <taxon>Enhygromyxa</taxon>
    </lineage>
</organism>
<dbReference type="EC" id="1.6.5.9" evidence="2"/>
<evidence type="ECO:0000256" key="5">
    <source>
        <dbReference type="ARBA" id="ARBA00023002"/>
    </source>
</evidence>
<evidence type="ECO:0000256" key="2">
    <source>
        <dbReference type="ARBA" id="ARBA00012637"/>
    </source>
</evidence>
<evidence type="ECO:0000313" key="10">
    <source>
        <dbReference type="Proteomes" id="UP000031599"/>
    </source>
</evidence>
<reference evidence="9 10" key="1">
    <citation type="submission" date="2014-12" db="EMBL/GenBank/DDBJ databases">
        <title>Genome assembly of Enhygromyxa salina DSM 15201.</title>
        <authorList>
            <person name="Sharma G."/>
            <person name="Subramanian S."/>
        </authorList>
    </citation>
    <scope>NUCLEOTIDE SEQUENCE [LARGE SCALE GENOMIC DNA]</scope>
    <source>
        <strain evidence="9 10">DSM 15201</strain>
    </source>
</reference>
<dbReference type="PRINTS" id="PR00411">
    <property type="entry name" value="PNDRDTASEI"/>
</dbReference>
<evidence type="ECO:0000256" key="7">
    <source>
        <dbReference type="ARBA" id="ARBA00047599"/>
    </source>
</evidence>
<keyword evidence="6" id="KW-0520">NAD</keyword>
<gene>
    <name evidence="9" type="ORF">DB30_01512</name>
</gene>
<keyword evidence="3" id="KW-0285">Flavoprotein</keyword>
<dbReference type="InterPro" id="IPR045024">
    <property type="entry name" value="NDH-2"/>
</dbReference>
<evidence type="ECO:0000256" key="3">
    <source>
        <dbReference type="ARBA" id="ARBA00022630"/>
    </source>
</evidence>
<dbReference type="InterPro" id="IPR036188">
    <property type="entry name" value="FAD/NAD-bd_sf"/>
</dbReference>
<dbReference type="EMBL" id="JMCC02000133">
    <property type="protein sequence ID" value="KIG12390.1"/>
    <property type="molecule type" value="Genomic_DNA"/>
</dbReference>